<evidence type="ECO:0000313" key="1">
    <source>
        <dbReference type="EMBL" id="MBF4270999.1"/>
    </source>
</evidence>
<dbReference type="AlphaFoldDB" id="A0AAW4AZQ4"/>
<name>A0AAW4AZQ4_VIBAN</name>
<accession>A0AAW4AZQ4</accession>
<gene>
    <name evidence="1" type="ORF">EAY07_02840</name>
</gene>
<proteinExistence type="predicted"/>
<sequence length="59" mass="6769">MFTVCFLSSVVRCQPLSRALVAKGEIWKNYQVGESLQFTVMVKLFIDHYSYGAQQFISC</sequence>
<reference evidence="1 2" key="1">
    <citation type="journal article" date="2021" name="PeerJ">
        <title>Analysis of 44 Vibrio anguillarum genomes reveals high genetic diversity.</title>
        <authorList>
            <person name="Hansen M.J."/>
            <person name="Dalsgaard I."/>
        </authorList>
    </citation>
    <scope>NUCLEOTIDE SEQUENCE [LARGE SCALE GENOMIC DNA]</scope>
    <source>
        <strain evidence="1 2">17-16730-2A</strain>
    </source>
</reference>
<comment type="caution">
    <text evidence="1">The sequence shown here is derived from an EMBL/GenBank/DDBJ whole genome shotgun (WGS) entry which is preliminary data.</text>
</comment>
<organism evidence="1 2">
    <name type="scientific">Vibrio anguillarum</name>
    <name type="common">Listonella anguillarum</name>
    <dbReference type="NCBI Taxonomy" id="55601"/>
    <lineage>
        <taxon>Bacteria</taxon>
        <taxon>Pseudomonadati</taxon>
        <taxon>Pseudomonadota</taxon>
        <taxon>Gammaproteobacteria</taxon>
        <taxon>Vibrionales</taxon>
        <taxon>Vibrionaceae</taxon>
        <taxon>Vibrio</taxon>
    </lineage>
</organism>
<protein>
    <submittedName>
        <fullName evidence="1">Uncharacterized protein</fullName>
    </submittedName>
</protein>
<evidence type="ECO:0000313" key="2">
    <source>
        <dbReference type="Proteomes" id="UP000722957"/>
    </source>
</evidence>
<dbReference type="Proteomes" id="UP000722957">
    <property type="component" value="Unassembled WGS sequence"/>
</dbReference>
<dbReference type="EMBL" id="RDOM01000008">
    <property type="protein sequence ID" value="MBF4270999.1"/>
    <property type="molecule type" value="Genomic_DNA"/>
</dbReference>